<accession>A0ABU4JZG7</accession>
<protein>
    <submittedName>
        <fullName evidence="2">Uncharacterized protein</fullName>
    </submittedName>
</protein>
<evidence type="ECO:0000313" key="3">
    <source>
        <dbReference type="Proteomes" id="UP001278571"/>
    </source>
</evidence>
<keyword evidence="3" id="KW-1185">Reference proteome</keyword>
<evidence type="ECO:0000313" key="2">
    <source>
        <dbReference type="EMBL" id="MDX2290889.1"/>
    </source>
</evidence>
<name>A0ABU4JZG7_9ACTN</name>
<dbReference type="EMBL" id="JAWJZF010000161">
    <property type="protein sequence ID" value="MDX2290889.1"/>
    <property type="molecule type" value="Genomic_DNA"/>
</dbReference>
<gene>
    <name evidence="2" type="ORF">R2363_01620</name>
</gene>
<feature type="region of interest" description="Disordered" evidence="1">
    <location>
        <begin position="95"/>
        <end position="130"/>
    </location>
</feature>
<dbReference type="RefSeq" id="WP_319007480.1">
    <property type="nucleotide sequence ID" value="NZ_JAWJZF010000161.1"/>
</dbReference>
<feature type="compositionally biased region" description="Basic residues" evidence="1">
    <location>
        <begin position="117"/>
        <end position="130"/>
    </location>
</feature>
<proteinExistence type="predicted"/>
<comment type="caution">
    <text evidence="2">The sequence shown here is derived from an EMBL/GenBank/DDBJ whole genome shotgun (WGS) entry which is preliminary data.</text>
</comment>
<sequence>MAGHHRYHLDQNGHSITVVHDLRRQRAEVWVDGKTVAVARTPRHEVTVLEGELPTVPSRRMLVMIDHPYDRDDIALCVLETDGNRYLMPHVALTPQERQPAERTPPAATPGQLFARWRARHRHRRSDRRA</sequence>
<organism evidence="2 3">
    <name type="scientific">Streptomyces roseolus</name>
    <dbReference type="NCBI Taxonomy" id="67358"/>
    <lineage>
        <taxon>Bacteria</taxon>
        <taxon>Bacillati</taxon>
        <taxon>Actinomycetota</taxon>
        <taxon>Actinomycetes</taxon>
        <taxon>Kitasatosporales</taxon>
        <taxon>Streptomycetaceae</taxon>
        <taxon>Streptomyces</taxon>
    </lineage>
</organism>
<reference evidence="2 3" key="1">
    <citation type="submission" date="2023-10" db="EMBL/GenBank/DDBJ databases">
        <authorList>
            <person name="Wang X.X."/>
        </authorList>
    </citation>
    <scope>NUCLEOTIDE SEQUENCE [LARGE SCALE GENOMIC DNA]</scope>
    <source>
        <strain evidence="2 3">NBRC 12816</strain>
    </source>
</reference>
<evidence type="ECO:0000256" key="1">
    <source>
        <dbReference type="SAM" id="MobiDB-lite"/>
    </source>
</evidence>
<dbReference type="Proteomes" id="UP001278571">
    <property type="component" value="Unassembled WGS sequence"/>
</dbReference>